<protein>
    <submittedName>
        <fullName evidence="1">Uncharacterized protein</fullName>
    </submittedName>
</protein>
<sequence length="43" mass="4499">MPFGIESKQFKIHALSISLLQSVLALKPATDSVALASESASVL</sequence>
<dbReference type="AlphaFoldDB" id="A0A2K8TAE7"/>
<dbReference type="Proteomes" id="UP000232003">
    <property type="component" value="Plasmid pNFSY08"/>
</dbReference>
<dbReference type="KEGG" id="nfl:COO91_10894"/>
<keyword evidence="1" id="KW-0614">Plasmid</keyword>
<evidence type="ECO:0000313" key="1">
    <source>
        <dbReference type="EMBL" id="AUB44656.1"/>
    </source>
</evidence>
<evidence type="ECO:0000313" key="2">
    <source>
        <dbReference type="Proteomes" id="UP000232003"/>
    </source>
</evidence>
<dbReference type="EMBL" id="CP024793">
    <property type="protein sequence ID" value="AUB44656.1"/>
    <property type="molecule type" value="Genomic_DNA"/>
</dbReference>
<proteinExistence type="predicted"/>
<organism evidence="1 2">
    <name type="scientific">Nostoc flagelliforme CCNUN1</name>
    <dbReference type="NCBI Taxonomy" id="2038116"/>
    <lineage>
        <taxon>Bacteria</taxon>
        <taxon>Bacillati</taxon>
        <taxon>Cyanobacteriota</taxon>
        <taxon>Cyanophyceae</taxon>
        <taxon>Nostocales</taxon>
        <taxon>Nostocaceae</taxon>
        <taxon>Nostoc</taxon>
    </lineage>
</organism>
<accession>A0A2K8TAE7</accession>
<gene>
    <name evidence="1" type="ORF">COO91_10894</name>
</gene>
<geneLocation type="plasmid" evidence="2">
    <name>pnfsy08</name>
</geneLocation>
<name>A0A2K8TAE7_9NOSO</name>
<reference evidence="1 2" key="1">
    <citation type="submission" date="2017-11" db="EMBL/GenBank/DDBJ databases">
        <title>Complete genome of a free-living desiccation-tolerant cyanobacterium and its photosynthetic adaptation to extreme terrestrial habitat.</title>
        <authorList>
            <person name="Shang J."/>
        </authorList>
    </citation>
    <scope>NUCLEOTIDE SEQUENCE [LARGE SCALE GENOMIC DNA]</scope>
    <source>
        <strain evidence="1 2">CCNUN1</strain>
        <plasmid evidence="2">pnfsy08</plasmid>
    </source>
</reference>
<keyword evidence="2" id="KW-1185">Reference proteome</keyword>